<evidence type="ECO:0000256" key="5">
    <source>
        <dbReference type="PIRNR" id="PIRNR005096"/>
    </source>
</evidence>
<dbReference type="GO" id="GO:0004034">
    <property type="term" value="F:aldose 1-epimerase activity"/>
    <property type="evidence" value="ECO:0007669"/>
    <property type="project" value="TreeGrafter"/>
</dbReference>
<organism evidence="8 9">
    <name type="scientific">Companilactobacillus alimentarius DSM 20249</name>
    <dbReference type="NCBI Taxonomy" id="1423720"/>
    <lineage>
        <taxon>Bacteria</taxon>
        <taxon>Bacillati</taxon>
        <taxon>Bacillota</taxon>
        <taxon>Bacilli</taxon>
        <taxon>Lactobacillales</taxon>
        <taxon>Lactobacillaceae</taxon>
        <taxon>Companilactobacillus</taxon>
    </lineage>
</organism>
<dbReference type="PIRSF" id="PIRSF005096">
    <property type="entry name" value="GALM"/>
    <property type="match status" value="1"/>
</dbReference>
<evidence type="ECO:0000256" key="7">
    <source>
        <dbReference type="PIRSR" id="PIRSR005096-3"/>
    </source>
</evidence>
<evidence type="ECO:0000256" key="4">
    <source>
        <dbReference type="ARBA" id="ARBA00023277"/>
    </source>
</evidence>
<evidence type="ECO:0000256" key="2">
    <source>
        <dbReference type="ARBA" id="ARBA00006206"/>
    </source>
</evidence>
<dbReference type="GO" id="GO:0050558">
    <property type="term" value="F:maltose epimerase activity"/>
    <property type="evidence" value="ECO:0007669"/>
    <property type="project" value="UniProtKB-EC"/>
</dbReference>
<comment type="function">
    <text evidence="5">Catalyzes the interconversion of alpha and beta anomers of maltose.</text>
</comment>
<dbReference type="Proteomes" id="UP000234653">
    <property type="component" value="Chromosome"/>
</dbReference>
<gene>
    <name evidence="8" type="ORF">LA20249_02230</name>
</gene>
<dbReference type="GO" id="GO:0033499">
    <property type="term" value="P:galactose catabolic process via UDP-galactose, Leloir pathway"/>
    <property type="evidence" value="ECO:0007669"/>
    <property type="project" value="TreeGrafter"/>
</dbReference>
<dbReference type="EC" id="5.1.3.21" evidence="5"/>
<evidence type="ECO:0000256" key="3">
    <source>
        <dbReference type="ARBA" id="ARBA00023235"/>
    </source>
</evidence>
<dbReference type="Gene3D" id="2.70.98.10">
    <property type="match status" value="1"/>
</dbReference>
<dbReference type="SUPFAM" id="SSF74650">
    <property type="entry name" value="Galactose mutarotase-like"/>
    <property type="match status" value="1"/>
</dbReference>
<reference evidence="8 9" key="1">
    <citation type="submission" date="2016-12" db="EMBL/GenBank/DDBJ databases">
        <title>The whole genome sequencing and assembly of Lactobacillus alimentarius DSM 20249T strain.</title>
        <authorList>
            <person name="Lee Y.-J."/>
            <person name="Yi H."/>
            <person name="Bahn Y.-S."/>
            <person name="Kim J.F."/>
            <person name="Lee D.-W."/>
        </authorList>
    </citation>
    <scope>NUCLEOTIDE SEQUENCE [LARGE SCALE GENOMIC DNA]</scope>
    <source>
        <strain evidence="8 9">DSM 20249</strain>
    </source>
</reference>
<comment type="pathway">
    <text evidence="1 5">Carbohydrate metabolism; hexose metabolism.</text>
</comment>
<dbReference type="InterPro" id="IPR015443">
    <property type="entry name" value="Aldose_1-epimerase"/>
</dbReference>
<dbReference type="UniPathway" id="UPA00242"/>
<dbReference type="GO" id="GO:0030246">
    <property type="term" value="F:carbohydrate binding"/>
    <property type="evidence" value="ECO:0007669"/>
    <property type="project" value="InterPro"/>
</dbReference>
<dbReference type="CDD" id="cd09019">
    <property type="entry name" value="galactose_mutarotase_like"/>
    <property type="match status" value="1"/>
</dbReference>
<dbReference type="InterPro" id="IPR008183">
    <property type="entry name" value="Aldose_1/G6P_1-epimerase"/>
</dbReference>
<dbReference type="RefSeq" id="WP_057739400.1">
    <property type="nucleotide sequence ID" value="NZ_AZDQ01000043.1"/>
</dbReference>
<comment type="catalytic activity">
    <reaction evidence="5">
        <text>alpha-maltose = beta-maltose</text>
        <dbReference type="Rhea" id="RHEA:21228"/>
        <dbReference type="ChEBI" id="CHEBI:18147"/>
        <dbReference type="ChEBI" id="CHEBI:18167"/>
        <dbReference type="EC" id="5.1.3.21"/>
    </reaction>
</comment>
<accession>A0A2K9HFD8</accession>
<feature type="binding site" evidence="7">
    <location>
        <begin position="177"/>
        <end position="179"/>
    </location>
    <ligand>
        <name>beta-D-galactose</name>
        <dbReference type="ChEBI" id="CHEBI:27667"/>
    </ligand>
</feature>
<dbReference type="KEGG" id="lali:LA20249_02230"/>
<name>A0A2K9HFD8_9LACO</name>
<proteinExistence type="inferred from homology"/>
<dbReference type="InterPro" id="IPR047215">
    <property type="entry name" value="Galactose_mutarotase-like"/>
</dbReference>
<dbReference type="InterPro" id="IPR011013">
    <property type="entry name" value="Gal_mutarotase_sf_dom"/>
</dbReference>
<keyword evidence="4 5" id="KW-0119">Carbohydrate metabolism</keyword>
<evidence type="ECO:0000256" key="6">
    <source>
        <dbReference type="PIRSR" id="PIRSR005096-1"/>
    </source>
</evidence>
<dbReference type="Pfam" id="PF01263">
    <property type="entry name" value="Aldose_epim"/>
    <property type="match status" value="1"/>
</dbReference>
<comment type="similarity">
    <text evidence="2 5">Belongs to the aldose epimerase family.</text>
</comment>
<dbReference type="PANTHER" id="PTHR10091">
    <property type="entry name" value="ALDOSE-1-EPIMERASE"/>
    <property type="match status" value="1"/>
</dbReference>
<dbReference type="EMBL" id="CP018867">
    <property type="protein sequence ID" value="AUI71088.1"/>
    <property type="molecule type" value="Genomic_DNA"/>
</dbReference>
<dbReference type="GO" id="GO:0005737">
    <property type="term" value="C:cytoplasm"/>
    <property type="evidence" value="ECO:0007669"/>
    <property type="project" value="TreeGrafter"/>
</dbReference>
<dbReference type="GO" id="GO:0006006">
    <property type="term" value="P:glucose metabolic process"/>
    <property type="evidence" value="ECO:0007669"/>
    <property type="project" value="TreeGrafter"/>
</dbReference>
<dbReference type="InterPro" id="IPR014718">
    <property type="entry name" value="GH-type_carb-bd"/>
</dbReference>
<evidence type="ECO:0000313" key="8">
    <source>
        <dbReference type="EMBL" id="AUI71088.1"/>
    </source>
</evidence>
<protein>
    <recommendedName>
        <fullName evidence="5">Maltose epimerase</fullName>
        <ecNumber evidence="5">5.1.3.21</ecNumber>
    </recommendedName>
</protein>
<keyword evidence="9" id="KW-1185">Reference proteome</keyword>
<feature type="active site" description="Proton donor" evidence="6">
    <location>
        <position position="177"/>
    </location>
</feature>
<feature type="active site" description="Proton acceptor" evidence="6">
    <location>
        <position position="307"/>
    </location>
</feature>
<evidence type="ECO:0000313" key="9">
    <source>
        <dbReference type="Proteomes" id="UP000234653"/>
    </source>
</evidence>
<evidence type="ECO:0000256" key="1">
    <source>
        <dbReference type="ARBA" id="ARBA00005028"/>
    </source>
</evidence>
<dbReference type="AlphaFoldDB" id="A0A2K9HFD8"/>
<keyword evidence="3 5" id="KW-0413">Isomerase</keyword>
<dbReference type="PANTHER" id="PTHR10091:SF0">
    <property type="entry name" value="GALACTOSE MUTAROTASE"/>
    <property type="match status" value="1"/>
</dbReference>
<dbReference type="STRING" id="1423720.FC67_GL001722"/>
<sequence>MIENSKIQYDKNKYEITLQNDNGMIVKLLNYGATLEKVMVPDHGKLINLILSLDCPEDYDKERNFLGGTVGRVIGRIKSGLWQKNDTKAYHFELNENNITHSHGGKRGLDTRIFDFKVNQSEFDCSASFHYLDLDGNNNYPGNLDITVKYTLNNQDTLFYSVLAVTDATTLCNIANHVYFCLDGPKSNIKNNLLMINADQYLPLDKDHIPLASTQNVADSCFDFRNERILNQALGSSDSQIKHENGLNHPFILNNNSAPAVKLYSSDRRRSMILRTTAPAIVVYTGNHFNHTGLTHDFNQYGGIALEAQIPPSSSNDLRDMILRPNEKYLTQTSWNFKY</sequence>